<evidence type="ECO:0000256" key="1">
    <source>
        <dbReference type="SAM" id="Phobius"/>
    </source>
</evidence>
<accession>A0AAD7CU47</accession>
<dbReference type="PANTHER" id="PTHR37157">
    <property type="entry name" value="PRION-LIKE-(Q/N-RICH) DOMAIN-BEARING PROTEIN 25"/>
    <property type="match status" value="1"/>
</dbReference>
<feature type="transmembrane region" description="Helical" evidence="1">
    <location>
        <begin position="104"/>
        <end position="123"/>
    </location>
</feature>
<keyword evidence="1" id="KW-1133">Transmembrane helix</keyword>
<proteinExistence type="predicted"/>
<dbReference type="AlphaFoldDB" id="A0AAD7CU47"/>
<sequence length="853" mass="91024">MHMRAIKLNTEHIVAAQEYRRDHSDLRINTHEEFTQPEWTSPRFDFAVHLSSAHHLVAHLDEESALRRGATSTLVRFPARFTVLPGPPPCHSSLCCQLMGVASWHYLVLVKTAVAVVVVLAALTPTSKATHPRPSFKGPSIVTAVQQPLSVPTVTSCTQDGSTLLVEQAHLYRTPVKNGMQHRFEPNGETCLPKCQAGLVLNKDGKCIPETSEVFKDFCTSGSYLNAVEGVGYTGGPANVFRTTYGVVCQGGYRGRREFLLLERGRDHRGMSSLSDPGKIPHTPIAAGGYQIQNVDNKLWLTNDVEGQKSPVIGIQVWNWEPQPGGSYRVSSTVEGVTQYLYAPNGAPPKVGSSPTNVYIERRANGHYFIRPVDACPVLVVESRKKLVTRGIDPTYDQQPCWNLTPVKFDAGATAATDSGLNVNGDSSAVSMIGPPALACSEPVKDGMKVCTPRLAISKKCTICCSPGFILTNGECVRGPEPVRFPVGFTLVNGECVRGPDPVQCPAGFILIDGNCVPGSEPSPCPAGFTLINGECVRGPDPVQCPAGFILRDGNCVPGFEPPFPCAAGFTLIDGECVPGSEPPSPCPARFILRDDNCVPGSEPPSPCAVGFILINGVCVPGSEPPSPCPAGSTLINGECVRGPDPIRCSAGFIPINGECIIDPSHHSASTDPNSKMMCSDTTDSTGSREVKCAVKCPPGFVLKNGLCIIPTDGPSVTIAGTRIPRDDDLMPCGGKIFRLPGKGGCVCAATTPPGAEKCPGVGPKEYAICKYDKDSGNEAMCTTECIKGRVRPLVTVFFCKCSYLIAVYTRRSIKAWPMAEIRFSIPGIAEASLTGCNDKFEPLGVLSAPKMN</sequence>
<dbReference type="Proteomes" id="UP001221757">
    <property type="component" value="Unassembled WGS sequence"/>
</dbReference>
<organism evidence="2 3">
    <name type="scientific">Mycena rosella</name>
    <name type="common">Pink bonnet</name>
    <name type="synonym">Agaricus rosellus</name>
    <dbReference type="NCBI Taxonomy" id="1033263"/>
    <lineage>
        <taxon>Eukaryota</taxon>
        <taxon>Fungi</taxon>
        <taxon>Dikarya</taxon>
        <taxon>Basidiomycota</taxon>
        <taxon>Agaricomycotina</taxon>
        <taxon>Agaricomycetes</taxon>
        <taxon>Agaricomycetidae</taxon>
        <taxon>Agaricales</taxon>
        <taxon>Marasmiineae</taxon>
        <taxon>Mycenaceae</taxon>
        <taxon>Mycena</taxon>
    </lineage>
</organism>
<protein>
    <submittedName>
        <fullName evidence="2">Uncharacterized protein</fullName>
    </submittedName>
</protein>
<reference evidence="2" key="1">
    <citation type="submission" date="2023-03" db="EMBL/GenBank/DDBJ databases">
        <title>Massive genome expansion in bonnet fungi (Mycena s.s.) driven by repeated elements and novel gene families across ecological guilds.</title>
        <authorList>
            <consortium name="Lawrence Berkeley National Laboratory"/>
            <person name="Harder C.B."/>
            <person name="Miyauchi S."/>
            <person name="Viragh M."/>
            <person name="Kuo A."/>
            <person name="Thoen E."/>
            <person name="Andreopoulos B."/>
            <person name="Lu D."/>
            <person name="Skrede I."/>
            <person name="Drula E."/>
            <person name="Henrissat B."/>
            <person name="Morin E."/>
            <person name="Kohler A."/>
            <person name="Barry K."/>
            <person name="LaButti K."/>
            <person name="Morin E."/>
            <person name="Salamov A."/>
            <person name="Lipzen A."/>
            <person name="Mereny Z."/>
            <person name="Hegedus B."/>
            <person name="Baldrian P."/>
            <person name="Stursova M."/>
            <person name="Weitz H."/>
            <person name="Taylor A."/>
            <person name="Grigoriev I.V."/>
            <person name="Nagy L.G."/>
            <person name="Martin F."/>
            <person name="Kauserud H."/>
        </authorList>
    </citation>
    <scope>NUCLEOTIDE SEQUENCE</scope>
    <source>
        <strain evidence="2">CBHHK067</strain>
    </source>
</reference>
<name>A0AAD7CU47_MYCRO</name>
<evidence type="ECO:0000313" key="2">
    <source>
        <dbReference type="EMBL" id="KAJ7663658.1"/>
    </source>
</evidence>
<comment type="caution">
    <text evidence="2">The sequence shown here is derived from an EMBL/GenBank/DDBJ whole genome shotgun (WGS) entry which is preliminary data.</text>
</comment>
<dbReference type="SUPFAM" id="SSF57184">
    <property type="entry name" value="Growth factor receptor domain"/>
    <property type="match status" value="1"/>
</dbReference>
<dbReference type="PANTHER" id="PTHR37157:SF3">
    <property type="entry name" value="EB DOMAIN-CONTAINING PROTEIN"/>
    <property type="match status" value="1"/>
</dbReference>
<keyword evidence="1" id="KW-0472">Membrane</keyword>
<dbReference type="EMBL" id="JARKIE010000229">
    <property type="protein sequence ID" value="KAJ7663658.1"/>
    <property type="molecule type" value="Genomic_DNA"/>
</dbReference>
<keyword evidence="3" id="KW-1185">Reference proteome</keyword>
<evidence type="ECO:0000313" key="3">
    <source>
        <dbReference type="Proteomes" id="UP001221757"/>
    </source>
</evidence>
<keyword evidence="1" id="KW-0812">Transmembrane</keyword>
<gene>
    <name evidence="2" type="ORF">B0H17DRAFT_1184831</name>
</gene>
<dbReference type="InterPro" id="IPR009030">
    <property type="entry name" value="Growth_fac_rcpt_cys_sf"/>
</dbReference>